<evidence type="ECO:0000313" key="2">
    <source>
        <dbReference type="EMBL" id="KAF9454770.1"/>
    </source>
</evidence>
<dbReference type="EMBL" id="MU151052">
    <property type="protein sequence ID" value="KAF9454770.1"/>
    <property type="molecule type" value="Genomic_DNA"/>
</dbReference>
<dbReference type="Gene3D" id="3.40.50.150">
    <property type="entry name" value="Vaccinia Virus protein VP39"/>
    <property type="match status" value="1"/>
</dbReference>
<dbReference type="Proteomes" id="UP000807342">
    <property type="component" value="Unassembled WGS sequence"/>
</dbReference>
<gene>
    <name evidence="2" type="ORF">P691DRAFT_754327</name>
</gene>
<dbReference type="Pfam" id="PF13679">
    <property type="entry name" value="Methyltransf_32"/>
    <property type="match status" value="1"/>
</dbReference>
<organism evidence="2 3">
    <name type="scientific">Macrolepiota fuliginosa MF-IS2</name>
    <dbReference type="NCBI Taxonomy" id="1400762"/>
    <lineage>
        <taxon>Eukaryota</taxon>
        <taxon>Fungi</taxon>
        <taxon>Dikarya</taxon>
        <taxon>Basidiomycota</taxon>
        <taxon>Agaricomycotina</taxon>
        <taxon>Agaricomycetes</taxon>
        <taxon>Agaricomycetidae</taxon>
        <taxon>Agaricales</taxon>
        <taxon>Agaricineae</taxon>
        <taxon>Agaricaceae</taxon>
        <taxon>Macrolepiota</taxon>
    </lineage>
</organism>
<dbReference type="PANTHER" id="PTHR12496">
    <property type="entry name" value="CGI-41 METHYLTRANSFERASE"/>
    <property type="match status" value="1"/>
</dbReference>
<protein>
    <recommendedName>
        <fullName evidence="1">Methyltransferase domain-containing protein</fullName>
    </recommendedName>
</protein>
<dbReference type="InterPro" id="IPR025714">
    <property type="entry name" value="Methyltranfer_dom"/>
</dbReference>
<accession>A0A9P5XPY1</accession>
<dbReference type="OrthoDB" id="10258156at2759"/>
<reference evidence="2" key="1">
    <citation type="submission" date="2020-11" db="EMBL/GenBank/DDBJ databases">
        <authorList>
            <consortium name="DOE Joint Genome Institute"/>
            <person name="Ahrendt S."/>
            <person name="Riley R."/>
            <person name="Andreopoulos W."/>
            <person name="Labutti K."/>
            <person name="Pangilinan J."/>
            <person name="Ruiz-Duenas F.J."/>
            <person name="Barrasa J.M."/>
            <person name="Sanchez-Garcia M."/>
            <person name="Camarero S."/>
            <person name="Miyauchi S."/>
            <person name="Serrano A."/>
            <person name="Linde D."/>
            <person name="Babiker R."/>
            <person name="Drula E."/>
            <person name="Ayuso-Fernandez I."/>
            <person name="Pacheco R."/>
            <person name="Padilla G."/>
            <person name="Ferreira P."/>
            <person name="Barriuso J."/>
            <person name="Kellner H."/>
            <person name="Castanera R."/>
            <person name="Alfaro M."/>
            <person name="Ramirez L."/>
            <person name="Pisabarro A.G."/>
            <person name="Kuo A."/>
            <person name="Tritt A."/>
            <person name="Lipzen A."/>
            <person name="He G."/>
            <person name="Yan M."/>
            <person name="Ng V."/>
            <person name="Cullen D."/>
            <person name="Martin F."/>
            <person name="Rosso M.-N."/>
            <person name="Henrissat B."/>
            <person name="Hibbett D."/>
            <person name="Martinez A.T."/>
            <person name="Grigoriev I.V."/>
        </authorList>
    </citation>
    <scope>NUCLEOTIDE SEQUENCE</scope>
    <source>
        <strain evidence="2">MF-IS2</strain>
    </source>
</reference>
<evidence type="ECO:0000259" key="1">
    <source>
        <dbReference type="Pfam" id="PF13679"/>
    </source>
</evidence>
<dbReference type="PANTHER" id="PTHR12496:SF0">
    <property type="entry name" value="METHYLTRANSFERASE DOMAIN-CONTAINING PROTEIN"/>
    <property type="match status" value="1"/>
</dbReference>
<keyword evidence="3" id="KW-1185">Reference proteome</keyword>
<dbReference type="CDD" id="cd02440">
    <property type="entry name" value="AdoMet_MTases"/>
    <property type="match status" value="1"/>
</dbReference>
<comment type="caution">
    <text evidence="2">The sequence shown here is derived from an EMBL/GenBank/DDBJ whole genome shotgun (WGS) entry which is preliminary data.</text>
</comment>
<proteinExistence type="predicted"/>
<dbReference type="AlphaFoldDB" id="A0A9P5XPY1"/>
<name>A0A9P5XPY1_9AGAR</name>
<dbReference type="InterPro" id="IPR029063">
    <property type="entry name" value="SAM-dependent_MTases_sf"/>
</dbReference>
<dbReference type="InterPro" id="IPR052220">
    <property type="entry name" value="METTL25"/>
</dbReference>
<evidence type="ECO:0000313" key="3">
    <source>
        <dbReference type="Proteomes" id="UP000807342"/>
    </source>
</evidence>
<sequence length="458" mass="50239">MPQTWLELVHYYMTGTLQIPVSPSAPLRGLLDEIRTLQLDRQPITFKDTIPTIKETGMSPKKAHEVSRMAAYIFETIRVNSWSPSALRIVDVGAGQGYLTRTLKAHLPKTRILALDADEEQTLGAQRWEGRLLPPPSSENPPITHKTIHITPEGLYATVDEWISVTSAPSPNPGGMGGANHIPVLLVGLHACGSLTPDILRTFYQSGNEPEGWKFAGVVVVGCCYNLMNPGDFPLSKQMRSFSTIDLPTSAYHLAAQIPTQWLSSLSPPTPIPSVELALRKVTWRALLGQKLRRTQNDVVSSDNDFHLNLAPGRQLPWSRLPVAKTQNFDINEVGTGATPEMRRLGRLRDAAYKDWETFLGVAGKKMGVDFSTTGEGTGAGRDVVLEKFLEIVHTLRCLLGPVVETTIVLDRVGWINENLRLKGYADVQASIVNLFDQATGSGRNIAIVIAPSIPSMS</sequence>
<dbReference type="SUPFAM" id="SSF53335">
    <property type="entry name" value="S-adenosyl-L-methionine-dependent methyltransferases"/>
    <property type="match status" value="1"/>
</dbReference>
<feature type="domain" description="Methyltransferase" evidence="1">
    <location>
        <begin position="61"/>
        <end position="229"/>
    </location>
</feature>